<reference evidence="2" key="1">
    <citation type="journal article" date="2023" name="G3 (Bethesda)">
        <title>Genome assembly and association tests identify interacting loci associated with vigor, precocity, and sex in interspecific pistachio rootstocks.</title>
        <authorList>
            <person name="Palmer W."/>
            <person name="Jacygrad E."/>
            <person name="Sagayaradj S."/>
            <person name="Cavanaugh K."/>
            <person name="Han R."/>
            <person name="Bertier L."/>
            <person name="Beede B."/>
            <person name="Kafkas S."/>
            <person name="Golino D."/>
            <person name="Preece J."/>
            <person name="Michelmore R."/>
        </authorList>
    </citation>
    <scope>NUCLEOTIDE SEQUENCE [LARGE SCALE GENOMIC DNA]</scope>
</reference>
<evidence type="ECO:0000313" key="2">
    <source>
        <dbReference type="Proteomes" id="UP001163603"/>
    </source>
</evidence>
<dbReference type="EMBL" id="CM047736">
    <property type="protein sequence ID" value="KAJ0052838.1"/>
    <property type="molecule type" value="Genomic_DNA"/>
</dbReference>
<evidence type="ECO:0000313" key="1">
    <source>
        <dbReference type="EMBL" id="KAJ0052838.1"/>
    </source>
</evidence>
<organism evidence="1 2">
    <name type="scientific">Pistacia integerrima</name>
    <dbReference type="NCBI Taxonomy" id="434235"/>
    <lineage>
        <taxon>Eukaryota</taxon>
        <taxon>Viridiplantae</taxon>
        <taxon>Streptophyta</taxon>
        <taxon>Embryophyta</taxon>
        <taxon>Tracheophyta</taxon>
        <taxon>Spermatophyta</taxon>
        <taxon>Magnoliopsida</taxon>
        <taxon>eudicotyledons</taxon>
        <taxon>Gunneridae</taxon>
        <taxon>Pentapetalae</taxon>
        <taxon>rosids</taxon>
        <taxon>malvids</taxon>
        <taxon>Sapindales</taxon>
        <taxon>Anacardiaceae</taxon>
        <taxon>Pistacia</taxon>
    </lineage>
</organism>
<dbReference type="Proteomes" id="UP001163603">
    <property type="component" value="Chromosome 1"/>
</dbReference>
<comment type="caution">
    <text evidence="1">The sequence shown here is derived from an EMBL/GenBank/DDBJ whole genome shotgun (WGS) entry which is preliminary data.</text>
</comment>
<sequence length="1112" mass="126172">MPFAAMNNDYGVQLVSAIGKVLEVEVGKNGLGWGSFLRVKVEVELTKPLVRGRILRIGEQKHWIAFKQTEKSNTQFGPWLRASTSKLYSKESKRYGGSTDRSTKNFHSPPMDAAGDTRGTDVNSYQKESEANSQEIIKEGSNSIQTDSATDTLYGKDCLPGQLSKKDAENISSINSPIISANNGSTKDSLPETNALIEDVMAQDWQEAPPHQDVTTTPQLSEISSQAIHPSGSKRPTWKRKARGINHINVEEAAWDNRAEYEELIQREWLCNLNPNSSLPGTMEGLQRGDKKEELQQLKQEIDGLLEEDDIKWKQRAKQQWLKDGDRNTKFFHLCANQRRKSNVIKQISSDDGRFANKPEEVSNLFQLFFQSLFSSSMPERIEDCIRVVKPVITPEMNNDLVKQISNEEVEKDVFNMNGLGSPRSDGFPAIFYQKHWMIIGPSVCATVRDAFCSGSWPQDFNATLIALIPKVKTPSKVSEFRPISLCNILYKILANVLANRPQKILPQIISPSQSAFIPDWLITDNAIVAFEVMHTMNTSLKGKNGYMVLKLDMSKTYDRLEWSFLPAVMLKMVLINGIPKKPFKPSRGIRQGDPLSPYLFIIGAEALSRHIQDAEDRGVIKGVPMGLFKLLDTYEKSSEQRLNKEKTSIFFSKNTRGDIKQQITQMAGVKSSHPYDRYLGLPTLIGRDRTRGFKHILDRVRGKISNWKMKYLSQAGKETLFKAVIQALPTYSMAVQDQWWLIRDLELFNLAILAKQGWRLLHYPNSFAVRVLSAKYYPKGYFLEAKVKRTSSFIWRSVMAARPVLEYGLMWRIGDGSKARIWHDKWLPSPSSFKIQSQCLGMDSEAKVATLIDPQSKSWKLDLLKDLFSESEVNTISNENKKWKKLWKLPITNAEKLFLWKACQDILPTKCNLVKKRIIHHATQELDMLNSLHQSRTSPNAHAQILDPSSPRWQPPPEGIYKINWDASVRKEDRTIGVGITIRDWQGRFMATMRMKKPMFPDAYLADFFAVHQAVILAADIGINQIILEGDALQVVNDLLRDEENWGQASLISMDTKAVSRNFQTFLVHHVNRASNVIAHTLAKDALTIYDVLVELEDVPNCIGSLVDPIE</sequence>
<proteinExistence type="predicted"/>
<protein>
    <submittedName>
        <fullName evidence="1">Uncharacterized protein</fullName>
    </submittedName>
</protein>
<accession>A0ACC0ZJ69</accession>
<name>A0ACC0ZJ69_9ROSI</name>
<gene>
    <name evidence="1" type="ORF">Pint_03233</name>
</gene>
<keyword evidence="2" id="KW-1185">Reference proteome</keyword>